<dbReference type="Proteomes" id="UP000013911">
    <property type="component" value="Unassembled WGS sequence"/>
</dbReference>
<evidence type="ECO:0000313" key="13">
    <source>
        <dbReference type="EMBL" id="EON71360.1"/>
    </source>
</evidence>
<dbReference type="Gene3D" id="2.30.40.10">
    <property type="entry name" value="Urease, subunit C, domain 1"/>
    <property type="match status" value="1"/>
</dbReference>
<evidence type="ECO:0000256" key="4">
    <source>
        <dbReference type="ARBA" id="ARBA00022723"/>
    </source>
</evidence>
<dbReference type="Gene3D" id="3.20.20.140">
    <property type="entry name" value="Metal-dependent hydrolases"/>
    <property type="match status" value="1"/>
</dbReference>
<evidence type="ECO:0000256" key="9">
    <source>
        <dbReference type="PIRNR" id="PIRNR038994"/>
    </source>
</evidence>
<evidence type="ECO:0000256" key="5">
    <source>
        <dbReference type="ARBA" id="ARBA00022801"/>
    </source>
</evidence>
<dbReference type="SUPFAM" id="SSF51556">
    <property type="entry name" value="Metallo-dependent hydrolases"/>
    <property type="match status" value="1"/>
</dbReference>
<proteinExistence type="inferred from homology"/>
<dbReference type="PANTHER" id="PTHR11113">
    <property type="entry name" value="N-ACETYLGLUCOSAMINE-6-PHOSPHATE DEACETYLASE"/>
    <property type="match status" value="1"/>
</dbReference>
<evidence type="ECO:0000256" key="3">
    <source>
        <dbReference type="ARBA" id="ARBA00018029"/>
    </source>
</evidence>
<feature type="binding site" evidence="11">
    <location>
        <position position="198"/>
    </location>
    <ligand>
        <name>Zn(2+)</name>
        <dbReference type="ChEBI" id="CHEBI:29105"/>
    </ligand>
</feature>
<comment type="caution">
    <text evidence="13">The sequence shown here is derived from an EMBL/GenBank/DDBJ whole genome shotgun (WGS) entry which is preliminary data.</text>
</comment>
<keyword evidence="4 11" id="KW-0479">Metal-binding</keyword>
<protein>
    <recommendedName>
        <fullName evidence="3">N-acetylglucosamine-6-phosphate deacetylase</fullName>
        <ecNumber evidence="2">3.5.1.25</ecNumber>
    </recommendedName>
</protein>
<evidence type="ECO:0000256" key="10">
    <source>
        <dbReference type="PIRSR" id="PIRSR038994-1"/>
    </source>
</evidence>
<feature type="domain" description="Amidohydrolase-related" evidence="12">
    <location>
        <begin position="55"/>
        <end position="382"/>
    </location>
</feature>
<dbReference type="eggNOG" id="COG1820">
    <property type="taxonomic scope" value="Bacteria"/>
</dbReference>
<dbReference type="CDD" id="cd00854">
    <property type="entry name" value="NagA"/>
    <property type="match status" value="1"/>
</dbReference>
<evidence type="ECO:0000259" key="12">
    <source>
        <dbReference type="Pfam" id="PF01979"/>
    </source>
</evidence>
<dbReference type="GO" id="GO:0006046">
    <property type="term" value="P:N-acetylglucosamine catabolic process"/>
    <property type="evidence" value="ECO:0007669"/>
    <property type="project" value="TreeGrafter"/>
</dbReference>
<dbReference type="PATRIC" id="fig|1285586.5.peg.3149"/>
<evidence type="ECO:0000313" key="14">
    <source>
        <dbReference type="Proteomes" id="UP000013911"/>
    </source>
</evidence>
<organism evidence="13 14">
    <name type="scientific">Lysinibacillus sphaericus OT4b.31</name>
    <dbReference type="NCBI Taxonomy" id="1285586"/>
    <lineage>
        <taxon>Bacteria</taxon>
        <taxon>Bacillati</taxon>
        <taxon>Bacillota</taxon>
        <taxon>Bacilli</taxon>
        <taxon>Bacillales</taxon>
        <taxon>Bacillaceae</taxon>
        <taxon>Lysinibacillus</taxon>
    </lineage>
</organism>
<feature type="active site" description="Proton donor/acceptor" evidence="10">
    <location>
        <position position="277"/>
    </location>
</feature>
<comment type="pathway">
    <text evidence="8">Amino-sugar metabolism; N-acetylneuraminate degradation; D-fructose 6-phosphate from N-acetylneuraminate: step 4/5.</text>
</comment>
<feature type="binding site" evidence="11">
    <location>
        <position position="219"/>
    </location>
    <ligand>
        <name>Zn(2+)</name>
        <dbReference type="ChEBI" id="CHEBI:29105"/>
    </ligand>
</feature>
<dbReference type="InterPro" id="IPR003764">
    <property type="entry name" value="GlcNAc_6-P_deAcase"/>
</dbReference>
<accession>R7ZB25</accession>
<evidence type="ECO:0000256" key="8">
    <source>
        <dbReference type="ARBA" id="ARBA00060590"/>
    </source>
</evidence>
<dbReference type="EC" id="3.5.1.25" evidence="2"/>
<dbReference type="GO" id="GO:0046872">
    <property type="term" value="F:metal ion binding"/>
    <property type="evidence" value="ECO:0007669"/>
    <property type="project" value="UniProtKB-KW"/>
</dbReference>
<evidence type="ECO:0000256" key="6">
    <source>
        <dbReference type="ARBA" id="ARBA00023277"/>
    </source>
</evidence>
<dbReference type="InterPro" id="IPR011059">
    <property type="entry name" value="Metal-dep_hydrolase_composite"/>
</dbReference>
<reference evidence="13 14" key="1">
    <citation type="submission" date="2013-04" db="EMBL/GenBank/DDBJ databases">
        <title>Draft genome of the heavy metal tolerant bacterium Lysinibacillus sphaericus strain OT4b.31.</title>
        <authorList>
            <person name="Pena-Montenegro T.D."/>
            <person name="Dussan J."/>
        </authorList>
    </citation>
    <scope>NUCLEOTIDE SEQUENCE [LARGE SCALE GENOMIC DNA]</scope>
    <source>
        <strain evidence="13 14">OT4b.31</strain>
    </source>
</reference>
<comment type="cofactor">
    <cofactor evidence="11">
        <name>a divalent metal cation</name>
        <dbReference type="ChEBI" id="CHEBI:60240"/>
    </cofactor>
    <text evidence="11">Binds 1 divalent metal cation per subunit.</text>
</comment>
<dbReference type="OrthoDB" id="9776488at2"/>
<keyword evidence="6 9" id="KW-0119">Carbohydrate metabolism</keyword>
<dbReference type="InterPro" id="IPR032466">
    <property type="entry name" value="Metal_Hydrolase"/>
</dbReference>
<evidence type="ECO:0000256" key="11">
    <source>
        <dbReference type="PIRSR" id="PIRSR038994-3"/>
    </source>
</evidence>
<dbReference type="AlphaFoldDB" id="R7ZB25"/>
<dbReference type="NCBIfam" id="TIGR00221">
    <property type="entry name" value="nagA"/>
    <property type="match status" value="1"/>
</dbReference>
<dbReference type="SUPFAM" id="SSF51338">
    <property type="entry name" value="Composite domain of metallo-dependent hydrolases"/>
    <property type="match status" value="1"/>
</dbReference>
<dbReference type="Pfam" id="PF01979">
    <property type="entry name" value="Amidohydro_1"/>
    <property type="match status" value="1"/>
</dbReference>
<dbReference type="GO" id="GO:0008448">
    <property type="term" value="F:N-acetylglucosamine-6-phosphate deacetylase activity"/>
    <property type="evidence" value="ECO:0007669"/>
    <property type="project" value="UniProtKB-EC"/>
</dbReference>
<dbReference type="InterPro" id="IPR006680">
    <property type="entry name" value="Amidohydro-rel"/>
</dbReference>
<gene>
    <name evidence="13" type="ORF">H131_15373</name>
</gene>
<dbReference type="RefSeq" id="WP_010860008.1">
    <property type="nucleotide sequence ID" value="NZ_KB933398.1"/>
</dbReference>
<feature type="binding site" evidence="11">
    <location>
        <position position="132"/>
    </location>
    <ligand>
        <name>Zn(2+)</name>
        <dbReference type="ChEBI" id="CHEBI:29105"/>
    </ligand>
</feature>
<keyword evidence="5 9" id="KW-0378">Hydrolase</keyword>
<evidence type="ECO:0000256" key="1">
    <source>
        <dbReference type="ARBA" id="ARBA00010716"/>
    </source>
</evidence>
<evidence type="ECO:0000256" key="7">
    <source>
        <dbReference type="ARBA" id="ARBA00047647"/>
    </source>
</evidence>
<evidence type="ECO:0000256" key="2">
    <source>
        <dbReference type="ARBA" id="ARBA00011899"/>
    </source>
</evidence>
<comment type="similarity">
    <text evidence="1 9">Belongs to the metallo-dependent hydrolases superfamily. NagA family.</text>
</comment>
<comment type="catalytic activity">
    <reaction evidence="7">
        <text>N-acetyl-D-glucosamine 6-phosphate + H2O = D-glucosamine 6-phosphate + acetate</text>
        <dbReference type="Rhea" id="RHEA:22936"/>
        <dbReference type="ChEBI" id="CHEBI:15377"/>
        <dbReference type="ChEBI" id="CHEBI:30089"/>
        <dbReference type="ChEBI" id="CHEBI:57513"/>
        <dbReference type="ChEBI" id="CHEBI:58725"/>
        <dbReference type="EC" id="3.5.1.25"/>
    </reaction>
</comment>
<dbReference type="HOGENOM" id="CLU_032482_2_1_9"/>
<dbReference type="FunFam" id="3.20.20.140:FF:000004">
    <property type="entry name" value="N-acetylglucosamine-6-phosphate deacetylase"/>
    <property type="match status" value="1"/>
</dbReference>
<dbReference type="PIRSF" id="PIRSF038994">
    <property type="entry name" value="NagA"/>
    <property type="match status" value="1"/>
</dbReference>
<name>R7ZB25_LYSSH</name>
<dbReference type="EMBL" id="AQPX01000022">
    <property type="protein sequence ID" value="EON71360.1"/>
    <property type="molecule type" value="Genomic_DNA"/>
</dbReference>
<dbReference type="PANTHER" id="PTHR11113:SF14">
    <property type="entry name" value="N-ACETYLGLUCOSAMINE-6-PHOSPHATE DEACETYLASE"/>
    <property type="match status" value="1"/>
</dbReference>
<sequence length="387" mass="42419">MGNTLLISNVTIVNHDETPFKGDLFIENGQIIKISHELTDKAEQYIDGKDQNWLLLPGYIDMHIHGSAGHDTMDATQKSLHQMARSLVKEGVTGFLATTMTQSIPTIENVFVNLAQFETGAEEARMLGIHVEGPYLSKQRAGAQPVEHIILPSIEQFTHWQQLSKKRIKQMTVAPEVEGGFAFIEELSKQGVLVSIGHSDATIEEVNRAITLGVKQATHLYNQMRPFHHRSPGVVGGVFLEDRVKVELIADFVHSHPQSVRLAYRIKGATGIILITDAMRAKGLQYGDYDLGGQTVHVSESGAHLSNGALAGSVLTMEQAVKNMKAVTNCSLQELVAMSSANAAQQLQLETTGRIAEGYDADFVLLDGKLNVQKTICRGKVVFEKSK</sequence>